<evidence type="ECO:0000313" key="6">
    <source>
        <dbReference type="Proteomes" id="UP000679749"/>
    </source>
</evidence>
<dbReference type="PROSITE" id="PS51257">
    <property type="entry name" value="PROKAR_LIPOPROTEIN"/>
    <property type="match status" value="1"/>
</dbReference>
<proteinExistence type="inferred from homology"/>
<name>A0A942U6L3_9BACI</name>
<dbReference type="RefSeq" id="WP_213118799.1">
    <property type="nucleotide sequence ID" value="NZ_JAGYPF010000003.1"/>
</dbReference>
<evidence type="ECO:0000259" key="4">
    <source>
        <dbReference type="Pfam" id="PF13458"/>
    </source>
</evidence>
<dbReference type="CDD" id="cd20014">
    <property type="entry name" value="PBP1_RPA0668_benzoate-like"/>
    <property type="match status" value="1"/>
</dbReference>
<dbReference type="PANTHER" id="PTHR30483:SF6">
    <property type="entry name" value="PERIPLASMIC BINDING PROTEIN OF ABC TRANSPORTER FOR NATURAL AMINO ACIDS"/>
    <property type="match status" value="1"/>
</dbReference>
<comment type="caution">
    <text evidence="5">The sequence shown here is derived from an EMBL/GenBank/DDBJ whole genome shotgun (WGS) entry which is preliminary data.</text>
</comment>
<accession>A0A942U6L3</accession>
<evidence type="ECO:0000256" key="1">
    <source>
        <dbReference type="ARBA" id="ARBA00010062"/>
    </source>
</evidence>
<keyword evidence="2 3" id="KW-0732">Signal</keyword>
<dbReference type="Pfam" id="PF13458">
    <property type="entry name" value="Peripla_BP_6"/>
    <property type="match status" value="1"/>
</dbReference>
<sequence length="407" mass="44965">MKSFKRNAFLLIALVLLLSACSSGAINTTTKEKDKDTKTNTEEKGTIKIGALLPTSGVYASLGENLLNGMKLYFEQQNWEVAGKKIEIVQEDDESDPQVGLRKLRKLTDQDQINILTGTVSTAVAYAIRDEVDKRKLPYINSHAGGNDLTRAKRSDYIWRSSFSSWQIGHSMGEWAYKNIGKKIYVTAADYAFGHEVAEAFKAAYTAAGGKVVEEVYPPLGNNDYSSYLAKMNRDDIDGIYAFYAGSDAVRFVQQYNQYGLKGKIPLIGSGWLTAEDVRPQQGMSPDGITASIFWDYSISTPENKAFIKAYEKKYNSRPSIESAEGYDAAMIIAETIKKLNGDISDSAKVVDAMSSIKITSPRGPISFDKETHNVIQNLYIVKTSVVNGKTENKVIDTIEQVVDPGK</sequence>
<dbReference type="PANTHER" id="PTHR30483">
    <property type="entry name" value="LEUCINE-SPECIFIC-BINDING PROTEIN"/>
    <property type="match status" value="1"/>
</dbReference>
<evidence type="ECO:0000313" key="5">
    <source>
        <dbReference type="EMBL" id="MBS4214325.1"/>
    </source>
</evidence>
<feature type="chain" id="PRO_5036714278" evidence="3">
    <location>
        <begin position="26"/>
        <end position="407"/>
    </location>
</feature>
<dbReference type="InterPro" id="IPR028081">
    <property type="entry name" value="Leu-bd"/>
</dbReference>
<dbReference type="Gene3D" id="3.40.50.2300">
    <property type="match status" value="2"/>
</dbReference>
<feature type="signal peptide" evidence="3">
    <location>
        <begin position="1"/>
        <end position="25"/>
    </location>
</feature>
<dbReference type="EMBL" id="JAGYPF010000003">
    <property type="protein sequence ID" value="MBS4214325.1"/>
    <property type="molecule type" value="Genomic_DNA"/>
</dbReference>
<gene>
    <name evidence="5" type="ORF">KHA99_17895</name>
</gene>
<dbReference type="InterPro" id="IPR051010">
    <property type="entry name" value="BCAA_transport"/>
</dbReference>
<evidence type="ECO:0000256" key="3">
    <source>
        <dbReference type="SAM" id="SignalP"/>
    </source>
</evidence>
<dbReference type="InterPro" id="IPR028082">
    <property type="entry name" value="Peripla_BP_I"/>
</dbReference>
<keyword evidence="6" id="KW-1185">Reference proteome</keyword>
<feature type="domain" description="Leucine-binding protein" evidence="4">
    <location>
        <begin position="46"/>
        <end position="384"/>
    </location>
</feature>
<reference evidence="5" key="1">
    <citation type="submission" date="2021-05" db="EMBL/GenBank/DDBJ databases">
        <title>Novel Bacillus species.</title>
        <authorList>
            <person name="Liu G."/>
        </authorList>
    </citation>
    <scope>NUCLEOTIDE SEQUENCE</scope>
    <source>
        <strain evidence="5">FJAT-49825</strain>
    </source>
</reference>
<dbReference type="SUPFAM" id="SSF53822">
    <property type="entry name" value="Periplasmic binding protein-like I"/>
    <property type="match status" value="1"/>
</dbReference>
<dbReference type="AlphaFoldDB" id="A0A942U6L3"/>
<organism evidence="5 6">
    <name type="scientific">Neobacillus rhizophilus</name>
    <dbReference type="NCBI Taxonomy" id="2833579"/>
    <lineage>
        <taxon>Bacteria</taxon>
        <taxon>Bacillati</taxon>
        <taxon>Bacillota</taxon>
        <taxon>Bacilli</taxon>
        <taxon>Bacillales</taxon>
        <taxon>Bacillaceae</taxon>
        <taxon>Neobacillus</taxon>
    </lineage>
</organism>
<dbReference type="Proteomes" id="UP000679749">
    <property type="component" value="Unassembled WGS sequence"/>
</dbReference>
<evidence type="ECO:0000256" key="2">
    <source>
        <dbReference type="ARBA" id="ARBA00022729"/>
    </source>
</evidence>
<comment type="similarity">
    <text evidence="1">Belongs to the leucine-binding protein family.</text>
</comment>
<protein>
    <submittedName>
        <fullName evidence="5">ABC transporter substrate-binding protein</fullName>
    </submittedName>
</protein>